<gene>
    <name evidence="1" type="ORF">SS50377_18753</name>
</gene>
<reference evidence="1" key="1">
    <citation type="journal article" date="2014" name="PLoS Genet.">
        <title>The Genome of Spironucleus salmonicida Highlights a Fish Pathogen Adapted to Fluctuating Environments.</title>
        <authorList>
            <person name="Xu F."/>
            <person name="Jerlstrom-Hultqvist J."/>
            <person name="Einarsson E."/>
            <person name="Astvaldsson A."/>
            <person name="Svard S.G."/>
            <person name="Andersson J.O."/>
        </authorList>
    </citation>
    <scope>NUCLEOTIDE SEQUENCE</scope>
</reference>
<name>V6LB63_9EUKA</name>
<proteinExistence type="predicted"/>
<accession>V6LB63</accession>
<sequence>MPYVGNTYYDDDIYQKYFIKLSKAHYIQSHNSLIEKNQEISIHTQLDQSINENSVNQLQADVSIHEIYQNKEQIEQVHYSRDLLQPEILQQQKSQVPIPSLSLVSIRSTSHKLPPPRLFTARKLEIKDEFESQMEQILDSSSELQRVCQLLFKKDLTVQFLYQIKQQLDNYGQQVQIYHSHAKD</sequence>
<protein>
    <submittedName>
        <fullName evidence="1">Uncharacterized protein</fullName>
    </submittedName>
</protein>
<evidence type="ECO:0000313" key="1">
    <source>
        <dbReference type="EMBL" id="EST41665.1"/>
    </source>
</evidence>
<dbReference type="EMBL" id="KI546168">
    <property type="protein sequence ID" value="EST41665.1"/>
    <property type="molecule type" value="Genomic_DNA"/>
</dbReference>
<dbReference type="AlphaFoldDB" id="V6LB63"/>
<organism evidence="1">
    <name type="scientific">Spironucleus salmonicida</name>
    <dbReference type="NCBI Taxonomy" id="348837"/>
    <lineage>
        <taxon>Eukaryota</taxon>
        <taxon>Metamonada</taxon>
        <taxon>Diplomonadida</taxon>
        <taxon>Hexamitidae</taxon>
        <taxon>Hexamitinae</taxon>
        <taxon>Spironucleus</taxon>
    </lineage>
</organism>